<comment type="caution">
    <text evidence="1">The sequence shown here is derived from an EMBL/GenBank/DDBJ whole genome shotgun (WGS) entry which is preliminary data.</text>
</comment>
<gene>
    <name evidence="1" type="ORF">CK203_042786</name>
</gene>
<accession>A0A438HQP7</accession>
<dbReference type="AlphaFoldDB" id="A0A438HQP7"/>
<evidence type="ECO:0000313" key="2">
    <source>
        <dbReference type="Proteomes" id="UP000288805"/>
    </source>
</evidence>
<dbReference type="EMBL" id="QGNW01000190">
    <property type="protein sequence ID" value="RVW86781.1"/>
    <property type="molecule type" value="Genomic_DNA"/>
</dbReference>
<organism evidence="1 2">
    <name type="scientific">Vitis vinifera</name>
    <name type="common">Grape</name>
    <dbReference type="NCBI Taxonomy" id="29760"/>
    <lineage>
        <taxon>Eukaryota</taxon>
        <taxon>Viridiplantae</taxon>
        <taxon>Streptophyta</taxon>
        <taxon>Embryophyta</taxon>
        <taxon>Tracheophyta</taxon>
        <taxon>Spermatophyta</taxon>
        <taxon>Magnoliopsida</taxon>
        <taxon>eudicotyledons</taxon>
        <taxon>Gunneridae</taxon>
        <taxon>Pentapetalae</taxon>
        <taxon>rosids</taxon>
        <taxon>Vitales</taxon>
        <taxon>Vitaceae</taxon>
        <taxon>Viteae</taxon>
        <taxon>Vitis</taxon>
    </lineage>
</organism>
<protein>
    <submittedName>
        <fullName evidence="1">Uncharacterized protein</fullName>
    </submittedName>
</protein>
<evidence type="ECO:0000313" key="1">
    <source>
        <dbReference type="EMBL" id="RVW86781.1"/>
    </source>
</evidence>
<sequence length="55" mass="6175">MVLRKGSTVELLENFVKGLVGMEAGERSGERSPLRGERVDFWVELGAIRGLWDDL</sequence>
<reference evidence="1 2" key="1">
    <citation type="journal article" date="2018" name="PLoS Genet.">
        <title>Population sequencing reveals clonal diversity and ancestral inbreeding in the grapevine cultivar Chardonnay.</title>
        <authorList>
            <person name="Roach M.J."/>
            <person name="Johnson D.L."/>
            <person name="Bohlmann J."/>
            <person name="van Vuuren H.J."/>
            <person name="Jones S.J."/>
            <person name="Pretorius I.S."/>
            <person name="Schmidt S.A."/>
            <person name="Borneman A.R."/>
        </authorList>
    </citation>
    <scope>NUCLEOTIDE SEQUENCE [LARGE SCALE GENOMIC DNA]</scope>
    <source>
        <strain evidence="2">cv. Chardonnay</strain>
        <tissue evidence="1">Leaf</tissue>
    </source>
</reference>
<dbReference type="Proteomes" id="UP000288805">
    <property type="component" value="Unassembled WGS sequence"/>
</dbReference>
<name>A0A438HQP7_VITVI</name>
<proteinExistence type="predicted"/>